<protein>
    <submittedName>
        <fullName evidence="2">Uncharacterized protein</fullName>
    </submittedName>
</protein>
<name>A0ABX3P337_9BACT</name>
<organism evidence="2 3">
    <name type="scientific">Niastella koreensis</name>
    <dbReference type="NCBI Taxonomy" id="354356"/>
    <lineage>
        <taxon>Bacteria</taxon>
        <taxon>Pseudomonadati</taxon>
        <taxon>Bacteroidota</taxon>
        <taxon>Chitinophagia</taxon>
        <taxon>Chitinophagales</taxon>
        <taxon>Chitinophagaceae</taxon>
        <taxon>Niastella</taxon>
    </lineage>
</organism>
<keyword evidence="1" id="KW-0812">Transmembrane</keyword>
<keyword evidence="3" id="KW-1185">Reference proteome</keyword>
<comment type="caution">
    <text evidence="2">The sequence shown here is derived from an EMBL/GenBank/DDBJ whole genome shotgun (WGS) entry which is preliminary data.</text>
</comment>
<evidence type="ECO:0000256" key="1">
    <source>
        <dbReference type="SAM" id="Phobius"/>
    </source>
</evidence>
<reference evidence="2 3" key="1">
    <citation type="submission" date="2016-04" db="EMBL/GenBank/DDBJ databases">
        <authorList>
            <person name="Chen L."/>
            <person name="Zhuang W."/>
            <person name="Wang G."/>
        </authorList>
    </citation>
    <scope>NUCLEOTIDE SEQUENCE [LARGE SCALE GENOMIC DNA]</scope>
    <source>
        <strain evidence="3">GR20</strain>
    </source>
</reference>
<accession>A0ABX3P337</accession>
<proteinExistence type="predicted"/>
<keyword evidence="1" id="KW-0472">Membrane</keyword>
<sequence length="70" mass="8175">MKIKRSVYRFLLAFIIILVVVSSFLFKQTIDYKGENRDLILQNDSLRGVVIELTRLIDTTKTAAIPRKKY</sequence>
<dbReference type="RefSeq" id="WP_014223361.1">
    <property type="nucleotide sequence ID" value="NZ_LWBO01000002.1"/>
</dbReference>
<feature type="transmembrane region" description="Helical" evidence="1">
    <location>
        <begin position="7"/>
        <end position="26"/>
    </location>
</feature>
<dbReference type="Proteomes" id="UP000192277">
    <property type="component" value="Unassembled WGS sequence"/>
</dbReference>
<evidence type="ECO:0000313" key="2">
    <source>
        <dbReference type="EMBL" id="OQP53818.1"/>
    </source>
</evidence>
<keyword evidence="1" id="KW-1133">Transmembrane helix</keyword>
<gene>
    <name evidence="2" type="ORF">A4D02_19135</name>
</gene>
<evidence type="ECO:0000313" key="3">
    <source>
        <dbReference type="Proteomes" id="UP000192277"/>
    </source>
</evidence>
<dbReference type="EMBL" id="LWBO01000002">
    <property type="protein sequence ID" value="OQP53818.1"/>
    <property type="molecule type" value="Genomic_DNA"/>
</dbReference>